<proteinExistence type="predicted"/>
<evidence type="ECO:0000313" key="1">
    <source>
        <dbReference type="EMBL" id="JAH03329.1"/>
    </source>
</evidence>
<dbReference type="AlphaFoldDB" id="A0A0E9PFN5"/>
<sequence>MQRHTDLTTQARAGKEIRISFSGLARGFATPIQHRDR</sequence>
<accession>A0A0E9PFN5</accession>
<protein>
    <submittedName>
        <fullName evidence="1">Uncharacterized protein</fullName>
    </submittedName>
</protein>
<dbReference type="EMBL" id="GBXM01105248">
    <property type="protein sequence ID" value="JAH03329.1"/>
    <property type="molecule type" value="Transcribed_RNA"/>
</dbReference>
<reference evidence="1" key="1">
    <citation type="submission" date="2014-11" db="EMBL/GenBank/DDBJ databases">
        <authorList>
            <person name="Amaro Gonzalez C."/>
        </authorList>
    </citation>
    <scope>NUCLEOTIDE SEQUENCE</scope>
</reference>
<reference evidence="1" key="2">
    <citation type="journal article" date="2015" name="Fish Shellfish Immunol.">
        <title>Early steps in the European eel (Anguilla anguilla)-Vibrio vulnificus interaction in the gills: Role of the RtxA13 toxin.</title>
        <authorList>
            <person name="Callol A."/>
            <person name="Pajuelo D."/>
            <person name="Ebbesson L."/>
            <person name="Teles M."/>
            <person name="MacKenzie S."/>
            <person name="Amaro C."/>
        </authorList>
    </citation>
    <scope>NUCLEOTIDE SEQUENCE</scope>
</reference>
<organism evidence="1">
    <name type="scientific">Anguilla anguilla</name>
    <name type="common">European freshwater eel</name>
    <name type="synonym">Muraena anguilla</name>
    <dbReference type="NCBI Taxonomy" id="7936"/>
    <lineage>
        <taxon>Eukaryota</taxon>
        <taxon>Metazoa</taxon>
        <taxon>Chordata</taxon>
        <taxon>Craniata</taxon>
        <taxon>Vertebrata</taxon>
        <taxon>Euteleostomi</taxon>
        <taxon>Actinopterygii</taxon>
        <taxon>Neopterygii</taxon>
        <taxon>Teleostei</taxon>
        <taxon>Anguilliformes</taxon>
        <taxon>Anguillidae</taxon>
        <taxon>Anguilla</taxon>
    </lineage>
</organism>
<name>A0A0E9PFN5_ANGAN</name>